<dbReference type="OrthoDB" id="10007817at2"/>
<proteinExistence type="predicted"/>
<sequence>MVKQAAASASVHNDHDSLLTILTGFSNISDPSHNSDQWDDIKALARASVKKLDTFQSLMSQVIFLNEGISTDKGEWDKYAEICKDASAKGIRTYIQRCQSELWTDELDQGSWTLVKQAAVDASLKNDHDALLIILMGFSNISHPSHNSDQWGALQSLAIDQQIYKDGSTISFHGTDTRQRRTINDPNILPKEMSSSFLIKRGKLPAHYTSKFDQKTCHIEYLMRLNITDEDGSAYFIITHSQDNGGYVALAKVDGKNVGNGTKEHEIVITEPNFAGEVVWWDHLDTDHPGGCNHPGNGGQIGEITILVGQDWTKTYPVIGHAVKPVGKGSKVLFYNFLSLKNGNDEQNAMIKILNGFKQIVNPSKNSDQWDKLRSLSNNDVTFITLMETIIKLNEGVSTDKGEWDKYAEICKDALGKGIKTYIQRCQSELWTDGLDQHSWTMVKQAAFEASGGPSMGSKSATSSAYLGCLTTQELRLRPGDDGEVSSVNIEQGPDGLFYLIAGNKYQTVVWKSPELVPDISKWERVQFGGSIQLNDGSSMLAWSSFTGVQTLYWVKAGNNGMDFRKLTYAIMDGKVGGINVDAESSLHTTQSDRFGDGDWVTDNGSIYVGASSGIALYGAYKSINDEKGPSSSTQAPCIQVRAWYS</sequence>
<evidence type="ECO:0000313" key="1">
    <source>
        <dbReference type="EMBL" id="PQJ28885.1"/>
    </source>
</evidence>
<keyword evidence="2" id="KW-1185">Reference proteome</keyword>
<dbReference type="Proteomes" id="UP000239907">
    <property type="component" value="Unassembled WGS sequence"/>
</dbReference>
<accession>A0A2S7U1K3</accession>
<gene>
    <name evidence="1" type="ORF">BSZ32_10535</name>
</gene>
<reference evidence="1 2" key="1">
    <citation type="submission" date="2016-12" db="EMBL/GenBank/DDBJ databases">
        <title>Study of bacterial adaptation to deep sea.</title>
        <authorList>
            <person name="Song J."/>
            <person name="Yoshizawa S."/>
            <person name="Kogure K."/>
        </authorList>
    </citation>
    <scope>NUCLEOTIDE SEQUENCE [LARGE SCALE GENOMIC DNA]</scope>
    <source>
        <strain evidence="1 2">SAORIC-165</strain>
    </source>
</reference>
<dbReference type="AlphaFoldDB" id="A0A2S7U1K3"/>
<organism evidence="1 2">
    <name type="scientific">Rubritalea profundi</name>
    <dbReference type="NCBI Taxonomy" id="1658618"/>
    <lineage>
        <taxon>Bacteria</taxon>
        <taxon>Pseudomonadati</taxon>
        <taxon>Verrucomicrobiota</taxon>
        <taxon>Verrucomicrobiia</taxon>
        <taxon>Verrucomicrobiales</taxon>
        <taxon>Rubritaleaceae</taxon>
        <taxon>Rubritalea</taxon>
    </lineage>
</organism>
<name>A0A2S7U1K3_9BACT</name>
<dbReference type="EMBL" id="MQWA01000001">
    <property type="protein sequence ID" value="PQJ28885.1"/>
    <property type="molecule type" value="Genomic_DNA"/>
</dbReference>
<dbReference type="RefSeq" id="WP_105043373.1">
    <property type="nucleotide sequence ID" value="NZ_MQWA01000001.1"/>
</dbReference>
<evidence type="ECO:0000313" key="2">
    <source>
        <dbReference type="Proteomes" id="UP000239907"/>
    </source>
</evidence>
<protein>
    <submittedName>
        <fullName evidence="1">Uncharacterized protein</fullName>
    </submittedName>
</protein>
<comment type="caution">
    <text evidence="1">The sequence shown here is derived from an EMBL/GenBank/DDBJ whole genome shotgun (WGS) entry which is preliminary data.</text>
</comment>